<dbReference type="Gene3D" id="3.40.525.10">
    <property type="entry name" value="CRAL-TRIO lipid binding domain"/>
    <property type="match status" value="1"/>
</dbReference>
<comment type="caution">
    <text evidence="2">The sequence shown here is derived from an EMBL/GenBank/DDBJ whole genome shotgun (WGS) entry which is preliminary data.</text>
</comment>
<name>A0A8J4YLI0_CHIOP</name>
<dbReference type="CDD" id="cd00170">
    <property type="entry name" value="SEC14"/>
    <property type="match status" value="1"/>
</dbReference>
<feature type="domain" description="CRAL-TRIO" evidence="1">
    <location>
        <begin position="1"/>
        <end position="122"/>
    </location>
</feature>
<dbReference type="EMBL" id="JACEEZ010005281">
    <property type="protein sequence ID" value="KAG0725769.1"/>
    <property type="molecule type" value="Genomic_DNA"/>
</dbReference>
<evidence type="ECO:0000259" key="1">
    <source>
        <dbReference type="PROSITE" id="PS50191"/>
    </source>
</evidence>
<organism evidence="2 3">
    <name type="scientific">Chionoecetes opilio</name>
    <name type="common">Atlantic snow crab</name>
    <name type="synonym">Cancer opilio</name>
    <dbReference type="NCBI Taxonomy" id="41210"/>
    <lineage>
        <taxon>Eukaryota</taxon>
        <taxon>Metazoa</taxon>
        <taxon>Ecdysozoa</taxon>
        <taxon>Arthropoda</taxon>
        <taxon>Crustacea</taxon>
        <taxon>Multicrustacea</taxon>
        <taxon>Malacostraca</taxon>
        <taxon>Eumalacostraca</taxon>
        <taxon>Eucarida</taxon>
        <taxon>Decapoda</taxon>
        <taxon>Pleocyemata</taxon>
        <taxon>Brachyura</taxon>
        <taxon>Eubrachyura</taxon>
        <taxon>Majoidea</taxon>
        <taxon>Majidae</taxon>
        <taxon>Chionoecetes</taxon>
    </lineage>
</organism>
<dbReference type="InterPro" id="IPR052432">
    <property type="entry name" value="PITP/CRAL-TRIO"/>
</dbReference>
<dbReference type="AlphaFoldDB" id="A0A8J4YLI0"/>
<dbReference type="PROSITE" id="PS50191">
    <property type="entry name" value="CRAL_TRIO"/>
    <property type="match status" value="1"/>
</dbReference>
<dbReference type="PANTHER" id="PTHR46590:SF1">
    <property type="entry name" value="PHOSPHATIDYLINOSITOL TRANSFER PROTEIN CSR1"/>
    <property type="match status" value="1"/>
</dbReference>
<dbReference type="Pfam" id="PF00650">
    <property type="entry name" value="CRAL_TRIO"/>
    <property type="match status" value="1"/>
</dbReference>
<evidence type="ECO:0000313" key="2">
    <source>
        <dbReference type="EMBL" id="KAG0725769.1"/>
    </source>
</evidence>
<reference evidence="2" key="1">
    <citation type="submission" date="2020-07" db="EMBL/GenBank/DDBJ databases">
        <title>The High-quality genome of the commercially important snow crab, Chionoecetes opilio.</title>
        <authorList>
            <person name="Jeong J.-H."/>
            <person name="Ryu S."/>
        </authorList>
    </citation>
    <scope>NUCLEOTIDE SEQUENCE</scope>
    <source>
        <strain evidence="2">MADBK_172401_WGS</strain>
        <tissue evidence="2">Digestive gland</tissue>
    </source>
</reference>
<dbReference type="InterPro" id="IPR001251">
    <property type="entry name" value="CRAL-TRIO_dom"/>
</dbReference>
<sequence length="122" mass="14021">MGVTRLAVLVDGRDKVGRPVVFVTARNHSLIGRDMDDMTQYMVHVLVRVHMCTVRQRGQESMPDNMCLVFELKGFGLTCMDYPALRKLFTLMTDHYPERLGVCLILNAPFIFTGCWPIIRSW</sequence>
<evidence type="ECO:0000313" key="3">
    <source>
        <dbReference type="Proteomes" id="UP000770661"/>
    </source>
</evidence>
<gene>
    <name evidence="2" type="primary">CSR1</name>
    <name evidence="2" type="ORF">GWK47_004558</name>
</gene>
<dbReference type="Proteomes" id="UP000770661">
    <property type="component" value="Unassembled WGS sequence"/>
</dbReference>
<protein>
    <submittedName>
        <fullName evidence="2">Phosphatidylinositol transfer protein CSR1</fullName>
    </submittedName>
</protein>
<accession>A0A8J4YLI0</accession>
<proteinExistence type="predicted"/>
<dbReference type="InterPro" id="IPR036865">
    <property type="entry name" value="CRAL-TRIO_dom_sf"/>
</dbReference>
<dbReference type="SUPFAM" id="SSF52087">
    <property type="entry name" value="CRAL/TRIO domain"/>
    <property type="match status" value="1"/>
</dbReference>
<dbReference type="OrthoDB" id="75724at2759"/>
<dbReference type="PANTHER" id="PTHR46590">
    <property type="entry name" value="PHOSPHATIDYLINOSITOL TRANSFER PROTEIN CSR1-RELATED"/>
    <property type="match status" value="1"/>
</dbReference>
<keyword evidence="3" id="KW-1185">Reference proteome</keyword>